<evidence type="ECO:0000313" key="1">
    <source>
        <dbReference type="EMBL" id="WAR01047.1"/>
    </source>
</evidence>
<name>A0ABY7DWR3_MYAAR</name>
<dbReference type="Proteomes" id="UP001164746">
    <property type="component" value="Chromosome 3"/>
</dbReference>
<dbReference type="EMBL" id="CP111014">
    <property type="protein sequence ID" value="WAR01047.1"/>
    <property type="molecule type" value="Genomic_DNA"/>
</dbReference>
<keyword evidence="2" id="KW-1185">Reference proteome</keyword>
<protein>
    <submittedName>
        <fullName evidence="1">Uncharacterized protein</fullName>
    </submittedName>
</protein>
<organism evidence="1 2">
    <name type="scientific">Mya arenaria</name>
    <name type="common">Soft-shell clam</name>
    <dbReference type="NCBI Taxonomy" id="6604"/>
    <lineage>
        <taxon>Eukaryota</taxon>
        <taxon>Metazoa</taxon>
        <taxon>Spiralia</taxon>
        <taxon>Lophotrochozoa</taxon>
        <taxon>Mollusca</taxon>
        <taxon>Bivalvia</taxon>
        <taxon>Autobranchia</taxon>
        <taxon>Heteroconchia</taxon>
        <taxon>Euheterodonta</taxon>
        <taxon>Imparidentia</taxon>
        <taxon>Neoheterodontei</taxon>
        <taxon>Myida</taxon>
        <taxon>Myoidea</taxon>
        <taxon>Myidae</taxon>
        <taxon>Mya</taxon>
    </lineage>
</organism>
<gene>
    <name evidence="1" type="ORF">MAR_025419</name>
</gene>
<proteinExistence type="predicted"/>
<accession>A0ABY7DWR3</accession>
<evidence type="ECO:0000313" key="2">
    <source>
        <dbReference type="Proteomes" id="UP001164746"/>
    </source>
</evidence>
<reference evidence="1" key="1">
    <citation type="submission" date="2022-11" db="EMBL/GenBank/DDBJ databases">
        <title>Centuries of genome instability and evolution in soft-shell clam transmissible cancer (bioRxiv).</title>
        <authorList>
            <person name="Hart S.F.M."/>
            <person name="Yonemitsu M.A."/>
            <person name="Giersch R.M."/>
            <person name="Beal B.F."/>
            <person name="Arriagada G."/>
            <person name="Davis B.W."/>
            <person name="Ostrander E.A."/>
            <person name="Goff S.P."/>
            <person name="Metzger M.J."/>
        </authorList>
    </citation>
    <scope>NUCLEOTIDE SEQUENCE</scope>
    <source>
        <strain evidence="1">MELC-2E11</strain>
        <tissue evidence="1">Siphon/mantle</tissue>
    </source>
</reference>
<sequence>MELTTNRLLFLLEYWNQSSTISYSYWNIGINHRPSLILTGILASTINHLFYLLQLQTIT</sequence>